<organism evidence="5">
    <name type="scientific">bioreactor metagenome</name>
    <dbReference type="NCBI Taxonomy" id="1076179"/>
    <lineage>
        <taxon>unclassified sequences</taxon>
        <taxon>metagenomes</taxon>
        <taxon>ecological metagenomes</taxon>
    </lineage>
</organism>
<proteinExistence type="predicted"/>
<protein>
    <submittedName>
        <fullName evidence="5">Dihydroorotase</fullName>
        <ecNumber evidence="5">3.5.2.3</ecNumber>
    </submittedName>
</protein>
<dbReference type="GO" id="GO:0004151">
    <property type="term" value="F:dihydroorotase activity"/>
    <property type="evidence" value="ECO:0007669"/>
    <property type="project" value="UniProtKB-EC"/>
</dbReference>
<sequence length="420" mass="45174">MTGLVLSNARLPDGRIADISIEHGIITRIGSSTPADRVINCKNQLCIPAAADMHVHMRDGVQAAKETWKTGTEAAAAGGVATVVDQPNTIPSMETVKNFKERAAVASKDSLCHFGINGSVTADADFFGLIDAGVLAFGEMFAAPSSYGSALTPDVIRDSLRILADHDMLATVHAEEVLPGEVHSLAEHDRSRPVLGEVETIRLVQDLAPPGTKLHICHVSGAGVFDTITGSFEVAPHHLFLSCEETTPENTFWKMNPPLRTKKERLHLIENFAKIPVIASDHAPHTIQEKSQPFSIAPSGVPGVETMLPLLMNAVMERKITLNEVISKTVTNPCRILGIPAPSLIPGSRADIAVYADTPVKISGESLHSRCGWTPYEGMNGVFPVTTIIGGIPAWHDGEFTSGGGQMWMNARARQLRRKE</sequence>
<dbReference type="GO" id="GO:0006145">
    <property type="term" value="P:purine nucleobase catabolic process"/>
    <property type="evidence" value="ECO:0007669"/>
    <property type="project" value="TreeGrafter"/>
</dbReference>
<dbReference type="InterPro" id="IPR050138">
    <property type="entry name" value="DHOase/Allantoinase_Hydrolase"/>
</dbReference>
<keyword evidence="3 5" id="KW-0378">Hydrolase</keyword>
<dbReference type="PANTHER" id="PTHR43668:SF2">
    <property type="entry name" value="ALLANTOINASE"/>
    <property type="match status" value="1"/>
</dbReference>
<dbReference type="NCBIfam" id="TIGR00857">
    <property type="entry name" value="pyrC_multi"/>
    <property type="match status" value="1"/>
</dbReference>
<keyword evidence="2" id="KW-0479">Metal-binding</keyword>
<name>A0A644UW02_9ZZZZ</name>
<gene>
    <name evidence="5" type="primary">pyrC_12</name>
    <name evidence="5" type="ORF">SDC9_29227</name>
</gene>
<dbReference type="Pfam" id="PF01979">
    <property type="entry name" value="Amidohydro_1"/>
    <property type="match status" value="1"/>
</dbReference>
<reference evidence="5" key="1">
    <citation type="submission" date="2019-08" db="EMBL/GenBank/DDBJ databases">
        <authorList>
            <person name="Kucharzyk K."/>
            <person name="Murdoch R.W."/>
            <person name="Higgins S."/>
            <person name="Loffler F."/>
        </authorList>
    </citation>
    <scope>NUCLEOTIDE SEQUENCE</scope>
</reference>
<dbReference type="InterPro" id="IPR002195">
    <property type="entry name" value="Dihydroorotase_CS"/>
</dbReference>
<evidence type="ECO:0000256" key="2">
    <source>
        <dbReference type="ARBA" id="ARBA00022723"/>
    </source>
</evidence>
<dbReference type="Gene3D" id="3.20.20.140">
    <property type="entry name" value="Metal-dependent hydrolases"/>
    <property type="match status" value="1"/>
</dbReference>
<dbReference type="InterPro" id="IPR006680">
    <property type="entry name" value="Amidohydro-rel"/>
</dbReference>
<dbReference type="InterPro" id="IPR011059">
    <property type="entry name" value="Metal-dep_hydrolase_composite"/>
</dbReference>
<dbReference type="GO" id="GO:0005737">
    <property type="term" value="C:cytoplasm"/>
    <property type="evidence" value="ECO:0007669"/>
    <property type="project" value="TreeGrafter"/>
</dbReference>
<evidence type="ECO:0000256" key="1">
    <source>
        <dbReference type="ARBA" id="ARBA00001947"/>
    </source>
</evidence>
<evidence type="ECO:0000256" key="3">
    <source>
        <dbReference type="ARBA" id="ARBA00022801"/>
    </source>
</evidence>
<dbReference type="SUPFAM" id="SSF51556">
    <property type="entry name" value="Metallo-dependent hydrolases"/>
    <property type="match status" value="1"/>
</dbReference>
<dbReference type="AlphaFoldDB" id="A0A644UW02"/>
<dbReference type="Gene3D" id="2.30.40.10">
    <property type="entry name" value="Urease, subunit C, domain 1"/>
    <property type="match status" value="1"/>
</dbReference>
<evidence type="ECO:0000259" key="4">
    <source>
        <dbReference type="Pfam" id="PF01979"/>
    </source>
</evidence>
<dbReference type="EMBL" id="VSSQ01000174">
    <property type="protein sequence ID" value="MPL83276.1"/>
    <property type="molecule type" value="Genomic_DNA"/>
</dbReference>
<evidence type="ECO:0000313" key="5">
    <source>
        <dbReference type="EMBL" id="MPL83276.1"/>
    </source>
</evidence>
<dbReference type="GO" id="GO:0004038">
    <property type="term" value="F:allantoinase activity"/>
    <property type="evidence" value="ECO:0007669"/>
    <property type="project" value="TreeGrafter"/>
</dbReference>
<dbReference type="InterPro" id="IPR032466">
    <property type="entry name" value="Metal_Hydrolase"/>
</dbReference>
<feature type="domain" description="Amidohydrolase-related" evidence="4">
    <location>
        <begin position="47"/>
        <end position="359"/>
    </location>
</feature>
<dbReference type="GO" id="GO:0046872">
    <property type="term" value="F:metal ion binding"/>
    <property type="evidence" value="ECO:0007669"/>
    <property type="project" value="UniProtKB-KW"/>
</dbReference>
<dbReference type="SUPFAM" id="SSF51338">
    <property type="entry name" value="Composite domain of metallo-dependent hydrolases"/>
    <property type="match status" value="1"/>
</dbReference>
<comment type="cofactor">
    <cofactor evidence="1">
        <name>Zn(2+)</name>
        <dbReference type="ChEBI" id="CHEBI:29105"/>
    </cofactor>
</comment>
<comment type="caution">
    <text evidence="5">The sequence shown here is derived from an EMBL/GenBank/DDBJ whole genome shotgun (WGS) entry which is preliminary data.</text>
</comment>
<dbReference type="PROSITE" id="PS00483">
    <property type="entry name" value="DIHYDROOROTASE_2"/>
    <property type="match status" value="1"/>
</dbReference>
<accession>A0A644UW02</accession>
<dbReference type="EC" id="3.5.2.3" evidence="5"/>
<dbReference type="PANTHER" id="PTHR43668">
    <property type="entry name" value="ALLANTOINASE"/>
    <property type="match status" value="1"/>
</dbReference>